<dbReference type="GO" id="GO:0004888">
    <property type="term" value="F:transmembrane signaling receptor activity"/>
    <property type="evidence" value="ECO:0007669"/>
    <property type="project" value="TreeGrafter"/>
</dbReference>
<organism evidence="6 7">
    <name type="scientific">Mastacembelus armatus</name>
    <name type="common">zig-zag eel</name>
    <dbReference type="NCBI Taxonomy" id="205130"/>
    <lineage>
        <taxon>Eukaryota</taxon>
        <taxon>Metazoa</taxon>
        <taxon>Chordata</taxon>
        <taxon>Craniata</taxon>
        <taxon>Vertebrata</taxon>
        <taxon>Euteleostomi</taxon>
        <taxon>Actinopterygii</taxon>
        <taxon>Neopterygii</taxon>
        <taxon>Teleostei</taxon>
        <taxon>Neoteleostei</taxon>
        <taxon>Acanthomorphata</taxon>
        <taxon>Anabantaria</taxon>
        <taxon>Synbranchiformes</taxon>
        <taxon>Mastacembelidae</taxon>
        <taxon>Mastacembelus</taxon>
    </lineage>
</organism>
<feature type="transmembrane region" description="Helical" evidence="3">
    <location>
        <begin position="177"/>
        <end position="201"/>
    </location>
</feature>
<dbReference type="InterPro" id="IPR036179">
    <property type="entry name" value="Ig-like_dom_sf"/>
</dbReference>
<protein>
    <recommendedName>
        <fullName evidence="5">Ig-like domain-containing protein</fullName>
    </recommendedName>
</protein>
<dbReference type="InterPro" id="IPR013783">
    <property type="entry name" value="Ig-like_fold"/>
</dbReference>
<dbReference type="PROSITE" id="PS50835">
    <property type="entry name" value="IG_LIKE"/>
    <property type="match status" value="2"/>
</dbReference>
<evidence type="ECO:0000256" key="3">
    <source>
        <dbReference type="SAM" id="Phobius"/>
    </source>
</evidence>
<reference evidence="6" key="1">
    <citation type="submission" date="2025-08" db="UniProtKB">
        <authorList>
            <consortium name="Ensembl"/>
        </authorList>
    </citation>
    <scope>IDENTIFICATION</scope>
</reference>
<keyword evidence="3" id="KW-1133">Transmembrane helix</keyword>
<keyword evidence="3" id="KW-0472">Membrane</keyword>
<dbReference type="GO" id="GO:0009897">
    <property type="term" value="C:external side of plasma membrane"/>
    <property type="evidence" value="ECO:0007669"/>
    <property type="project" value="TreeGrafter"/>
</dbReference>
<dbReference type="PANTHER" id="PTHR11481">
    <property type="entry name" value="IMMUNOGLOBULIN FC RECEPTOR"/>
    <property type="match status" value="1"/>
</dbReference>
<dbReference type="SUPFAM" id="SSF48726">
    <property type="entry name" value="Immunoglobulin"/>
    <property type="match status" value="2"/>
</dbReference>
<keyword evidence="3" id="KW-0812">Transmembrane</keyword>
<evidence type="ECO:0000259" key="5">
    <source>
        <dbReference type="PROSITE" id="PS50835"/>
    </source>
</evidence>
<evidence type="ECO:0000256" key="1">
    <source>
        <dbReference type="ARBA" id="ARBA00022729"/>
    </source>
</evidence>
<evidence type="ECO:0000256" key="2">
    <source>
        <dbReference type="ARBA" id="ARBA00023157"/>
    </source>
</evidence>
<dbReference type="GO" id="GO:0006955">
    <property type="term" value="P:immune response"/>
    <property type="evidence" value="ECO:0007669"/>
    <property type="project" value="TreeGrafter"/>
</dbReference>
<dbReference type="InterPro" id="IPR050488">
    <property type="entry name" value="Ig_Fc_receptor"/>
</dbReference>
<reference evidence="6" key="2">
    <citation type="submission" date="2025-09" db="UniProtKB">
        <authorList>
            <consortium name="Ensembl"/>
        </authorList>
    </citation>
    <scope>IDENTIFICATION</scope>
</reference>
<feature type="domain" description="Ig-like" evidence="5">
    <location>
        <begin position="101"/>
        <end position="169"/>
    </location>
</feature>
<keyword evidence="1 4" id="KW-0732">Signal</keyword>
<sequence>MWFGVSVLLFVPDEATVTLQPNWPLIYRGETITVRCEIQGGGRTEWTYEWKADKLDRRPTHNEYRITAATESDSGKYSCQGRNDYLLTEWNIILVSPVRPVAEGDSVTLGCKLRKDKLVSSVFFYLNDKVIHNNSRGELSISAVSKSDEGFYKCQFSGQESPQSWMSVTVAVSGTSVFPVLLIVGLVCGFILIVLIVLCSYRQSRGKTFFL</sequence>
<dbReference type="GO" id="GO:0007166">
    <property type="term" value="P:cell surface receptor signaling pathway"/>
    <property type="evidence" value="ECO:0007669"/>
    <property type="project" value="TreeGrafter"/>
</dbReference>
<evidence type="ECO:0000313" key="6">
    <source>
        <dbReference type="Ensembl" id="ENSMAMP00000066505.1"/>
    </source>
</evidence>
<feature type="chain" id="PRO_5046608962" description="Ig-like domain-containing protein" evidence="4">
    <location>
        <begin position="16"/>
        <end position="211"/>
    </location>
</feature>
<dbReference type="InterPro" id="IPR003598">
    <property type="entry name" value="Ig_sub2"/>
</dbReference>
<dbReference type="Ensembl" id="ENSMAMT00000048514.1">
    <property type="protein sequence ID" value="ENSMAMP00000066505.1"/>
    <property type="gene ID" value="ENSMAMG00000013647.2"/>
</dbReference>
<evidence type="ECO:0000256" key="4">
    <source>
        <dbReference type="SAM" id="SignalP"/>
    </source>
</evidence>
<dbReference type="Gene3D" id="2.60.40.10">
    <property type="entry name" value="Immunoglobulins"/>
    <property type="match status" value="2"/>
</dbReference>
<dbReference type="GeneTree" id="ENSGT00940000163711"/>
<keyword evidence="2" id="KW-1015">Disulfide bond</keyword>
<accession>A0A7N8YL34</accession>
<evidence type="ECO:0000313" key="7">
    <source>
        <dbReference type="Proteomes" id="UP000261640"/>
    </source>
</evidence>
<dbReference type="InterPro" id="IPR003599">
    <property type="entry name" value="Ig_sub"/>
</dbReference>
<dbReference type="AlphaFoldDB" id="A0A7N8YL34"/>
<dbReference type="SMART" id="SM00408">
    <property type="entry name" value="IGc2"/>
    <property type="match status" value="2"/>
</dbReference>
<dbReference type="SMART" id="SM00409">
    <property type="entry name" value="IG"/>
    <property type="match status" value="2"/>
</dbReference>
<keyword evidence="7" id="KW-1185">Reference proteome</keyword>
<dbReference type="Proteomes" id="UP000261640">
    <property type="component" value="Unplaced"/>
</dbReference>
<dbReference type="PANTHER" id="PTHR11481:SF64">
    <property type="entry name" value="FC RECEPTOR-LIKE PROTEIN 4"/>
    <property type="match status" value="1"/>
</dbReference>
<proteinExistence type="predicted"/>
<feature type="domain" description="Ig-like" evidence="5">
    <location>
        <begin position="12"/>
        <end position="83"/>
    </location>
</feature>
<dbReference type="Pfam" id="PF13927">
    <property type="entry name" value="Ig_3"/>
    <property type="match status" value="2"/>
</dbReference>
<dbReference type="InterPro" id="IPR007110">
    <property type="entry name" value="Ig-like_dom"/>
</dbReference>
<feature type="signal peptide" evidence="4">
    <location>
        <begin position="1"/>
        <end position="15"/>
    </location>
</feature>
<name>A0A7N8YL34_9TELE</name>